<gene>
    <name evidence="1" type="ORF">RND71_031975</name>
</gene>
<dbReference type="Proteomes" id="UP001291623">
    <property type="component" value="Unassembled WGS sequence"/>
</dbReference>
<comment type="caution">
    <text evidence="1">The sequence shown here is derived from an EMBL/GenBank/DDBJ whole genome shotgun (WGS) entry which is preliminary data.</text>
</comment>
<protein>
    <submittedName>
        <fullName evidence="1">Uncharacterized protein</fullName>
    </submittedName>
</protein>
<keyword evidence="2" id="KW-1185">Reference proteome</keyword>
<sequence length="99" mass="11093">MNDQGVFGRYMLSSSKNQKHSIISNHLIGYIPGIGDYLMDTYDHDSEDGECNGGDGQPSDTKAATTSLMELIFSWETFDNKGVFKDFIEESFGKDHVLF</sequence>
<dbReference type="EMBL" id="JAVYJV010000017">
    <property type="protein sequence ID" value="KAK4349220.1"/>
    <property type="molecule type" value="Genomic_DNA"/>
</dbReference>
<evidence type="ECO:0000313" key="1">
    <source>
        <dbReference type="EMBL" id="KAK4349220.1"/>
    </source>
</evidence>
<accession>A0AAE1RBQ7</accession>
<proteinExistence type="predicted"/>
<name>A0AAE1RBQ7_9SOLA</name>
<evidence type="ECO:0000313" key="2">
    <source>
        <dbReference type="Proteomes" id="UP001291623"/>
    </source>
</evidence>
<dbReference type="AlphaFoldDB" id="A0AAE1RBQ7"/>
<organism evidence="1 2">
    <name type="scientific">Anisodus tanguticus</name>
    <dbReference type="NCBI Taxonomy" id="243964"/>
    <lineage>
        <taxon>Eukaryota</taxon>
        <taxon>Viridiplantae</taxon>
        <taxon>Streptophyta</taxon>
        <taxon>Embryophyta</taxon>
        <taxon>Tracheophyta</taxon>
        <taxon>Spermatophyta</taxon>
        <taxon>Magnoliopsida</taxon>
        <taxon>eudicotyledons</taxon>
        <taxon>Gunneridae</taxon>
        <taxon>Pentapetalae</taxon>
        <taxon>asterids</taxon>
        <taxon>lamiids</taxon>
        <taxon>Solanales</taxon>
        <taxon>Solanaceae</taxon>
        <taxon>Solanoideae</taxon>
        <taxon>Hyoscyameae</taxon>
        <taxon>Anisodus</taxon>
    </lineage>
</organism>
<reference evidence="1" key="1">
    <citation type="submission" date="2023-12" db="EMBL/GenBank/DDBJ databases">
        <title>Genome assembly of Anisodus tanguticus.</title>
        <authorList>
            <person name="Wang Y.-J."/>
        </authorList>
    </citation>
    <scope>NUCLEOTIDE SEQUENCE</scope>
    <source>
        <strain evidence="1">KB-2021</strain>
        <tissue evidence="1">Leaf</tissue>
    </source>
</reference>